<gene>
    <name evidence="1" type="ORF">BS101_11900</name>
</gene>
<dbReference type="AlphaFoldDB" id="A0A1L5F8Q2"/>
<proteinExistence type="predicted"/>
<dbReference type="EMBL" id="CP018335">
    <property type="protein sequence ID" value="APM39394.1"/>
    <property type="molecule type" value="Genomic_DNA"/>
</dbReference>
<evidence type="ECO:0000313" key="2">
    <source>
        <dbReference type="Proteomes" id="UP000184604"/>
    </source>
</evidence>
<protein>
    <submittedName>
        <fullName evidence="1">Uncharacterized protein</fullName>
    </submittedName>
</protein>
<dbReference type="RefSeq" id="WP_073539019.1">
    <property type="nucleotide sequence ID" value="NZ_CP018335.1"/>
</dbReference>
<organism evidence="1 2">
    <name type="scientific">Clostridium kluyveri</name>
    <dbReference type="NCBI Taxonomy" id="1534"/>
    <lineage>
        <taxon>Bacteria</taxon>
        <taxon>Bacillati</taxon>
        <taxon>Bacillota</taxon>
        <taxon>Clostridia</taxon>
        <taxon>Eubacteriales</taxon>
        <taxon>Clostridiaceae</taxon>
        <taxon>Clostridium</taxon>
    </lineage>
</organism>
<reference evidence="1 2" key="1">
    <citation type="submission" date="2016-12" db="EMBL/GenBank/DDBJ databases">
        <title>Complete genome sequence of Clostridium kluyveri JZZ isolated from the pit mud of a Chinese flavor liquor-making factory.</title>
        <authorList>
            <person name="Wang Y."/>
        </authorList>
    </citation>
    <scope>NUCLEOTIDE SEQUENCE [LARGE SCALE GENOMIC DNA]</scope>
    <source>
        <strain evidence="1 2">JZZ</strain>
    </source>
</reference>
<sequence length="101" mass="11463">MASISKLAEKCKKCPHVDYCNDKRMEACAFVKISEKASVNHTVPVTASLMAPMARPYTPITINMGEYGNINTSMEEIKEKIKKQFYRNAFSIKCSFNKSFK</sequence>
<accession>A0A1L5F8Q2</accession>
<dbReference type="Proteomes" id="UP000184604">
    <property type="component" value="Chromosome"/>
</dbReference>
<dbReference type="OrthoDB" id="1912436at2"/>
<evidence type="ECO:0000313" key="1">
    <source>
        <dbReference type="EMBL" id="APM39394.1"/>
    </source>
</evidence>
<name>A0A1L5F8Q2_CLOKL</name>